<reference evidence="3" key="1">
    <citation type="journal article" date="2019" name="Int. J. Syst. Evol. Microbiol.">
        <title>The Global Catalogue of Microorganisms (GCM) 10K type strain sequencing project: providing services to taxonomists for standard genome sequencing and annotation.</title>
        <authorList>
            <consortium name="The Broad Institute Genomics Platform"/>
            <consortium name="The Broad Institute Genome Sequencing Center for Infectious Disease"/>
            <person name="Wu L."/>
            <person name="Ma J."/>
        </authorList>
    </citation>
    <scope>NUCLEOTIDE SEQUENCE [LARGE SCALE GENOMIC DNA]</scope>
    <source>
        <strain evidence="3">JCM 4788</strain>
    </source>
</reference>
<feature type="region of interest" description="Disordered" evidence="1">
    <location>
        <begin position="91"/>
        <end position="113"/>
    </location>
</feature>
<accession>A0ABP3IEM9</accession>
<proteinExistence type="predicted"/>
<dbReference type="RefSeq" id="WP_344022484.1">
    <property type="nucleotide sequence ID" value="NZ_BAAABX010000023.1"/>
</dbReference>
<keyword evidence="3" id="KW-1185">Reference proteome</keyword>
<dbReference type="InterPro" id="IPR045428">
    <property type="entry name" value="EACC1"/>
</dbReference>
<dbReference type="Proteomes" id="UP001500879">
    <property type="component" value="Unassembled WGS sequence"/>
</dbReference>
<gene>
    <name evidence="2" type="ORF">GCM10010357_21310</name>
</gene>
<name>A0ABP3IEM9_9ACTN</name>
<organism evidence="2 3">
    <name type="scientific">Streptomyces luteireticuli</name>
    <dbReference type="NCBI Taxonomy" id="173858"/>
    <lineage>
        <taxon>Bacteria</taxon>
        <taxon>Bacillati</taxon>
        <taxon>Actinomycetota</taxon>
        <taxon>Actinomycetes</taxon>
        <taxon>Kitasatosporales</taxon>
        <taxon>Streptomycetaceae</taxon>
        <taxon>Streptomyces</taxon>
    </lineage>
</organism>
<evidence type="ECO:0000313" key="3">
    <source>
        <dbReference type="Proteomes" id="UP001500879"/>
    </source>
</evidence>
<dbReference type="EMBL" id="BAAABX010000023">
    <property type="protein sequence ID" value="GAA0400016.1"/>
    <property type="molecule type" value="Genomic_DNA"/>
</dbReference>
<comment type="caution">
    <text evidence="2">The sequence shown here is derived from an EMBL/GenBank/DDBJ whole genome shotgun (WGS) entry which is preliminary data.</text>
</comment>
<evidence type="ECO:0000256" key="1">
    <source>
        <dbReference type="SAM" id="MobiDB-lite"/>
    </source>
</evidence>
<protein>
    <submittedName>
        <fullName evidence="2">Uncharacterized protein</fullName>
    </submittedName>
</protein>
<sequence>MAQGEDEDDIRHGVRVTAPGDVREEDLTSLEAWLRDEPELTHRVRVRRVARRAEPGVAMGPQLEVLLEWLGGAATSEIVRLATESIKEWRTSRRALGDPDPPDFRARPDDERD</sequence>
<dbReference type="Pfam" id="PF19953">
    <property type="entry name" value="EACC1"/>
    <property type="match status" value="1"/>
</dbReference>
<evidence type="ECO:0000313" key="2">
    <source>
        <dbReference type="EMBL" id="GAA0400016.1"/>
    </source>
</evidence>